<dbReference type="Gene3D" id="3.40.718.10">
    <property type="entry name" value="Isopropylmalate Dehydrogenase"/>
    <property type="match status" value="1"/>
</dbReference>
<dbReference type="GO" id="GO:0046872">
    <property type="term" value="F:metal ion binding"/>
    <property type="evidence" value="ECO:0007669"/>
    <property type="project" value="UniProtKB-KW"/>
</dbReference>
<evidence type="ECO:0000256" key="6">
    <source>
        <dbReference type="ARBA" id="ARBA00023211"/>
    </source>
</evidence>
<proteinExistence type="predicted"/>
<evidence type="ECO:0000256" key="5">
    <source>
        <dbReference type="ARBA" id="ARBA00023027"/>
    </source>
</evidence>
<evidence type="ECO:0000256" key="4">
    <source>
        <dbReference type="ARBA" id="ARBA00023002"/>
    </source>
</evidence>
<keyword evidence="6" id="KW-0464">Manganese</keyword>
<dbReference type="AlphaFoldDB" id="X1FC51"/>
<reference evidence="8" key="1">
    <citation type="journal article" date="2014" name="Front. Microbiol.">
        <title>High frequency of phylogenetically diverse reductive dehalogenase-homologous genes in deep subseafloor sedimentary metagenomes.</title>
        <authorList>
            <person name="Kawai M."/>
            <person name="Futagami T."/>
            <person name="Toyoda A."/>
            <person name="Takaki Y."/>
            <person name="Nishi S."/>
            <person name="Hori S."/>
            <person name="Arai W."/>
            <person name="Tsubouchi T."/>
            <person name="Morono Y."/>
            <person name="Uchiyama I."/>
            <person name="Ito T."/>
            <person name="Fujiyama A."/>
            <person name="Inagaki F."/>
            <person name="Takami H."/>
        </authorList>
    </citation>
    <scope>NUCLEOTIDE SEQUENCE</scope>
    <source>
        <strain evidence="8">Expedition CK06-06</strain>
    </source>
</reference>
<feature type="non-terminal residue" evidence="8">
    <location>
        <position position="213"/>
    </location>
</feature>
<dbReference type="PANTHER" id="PTHR43275">
    <property type="entry name" value="D-MALATE DEHYDROGENASE [DECARBOXYLATING]"/>
    <property type="match status" value="1"/>
</dbReference>
<comment type="cofactor">
    <cofactor evidence="1">
        <name>Mn(2+)</name>
        <dbReference type="ChEBI" id="CHEBI:29035"/>
    </cofactor>
</comment>
<evidence type="ECO:0000313" key="8">
    <source>
        <dbReference type="EMBL" id="GAH18343.1"/>
    </source>
</evidence>
<evidence type="ECO:0000256" key="1">
    <source>
        <dbReference type="ARBA" id="ARBA00001936"/>
    </source>
</evidence>
<feature type="domain" description="Isopropylmalate dehydrogenase-like" evidence="7">
    <location>
        <begin position="4"/>
        <end position="211"/>
    </location>
</feature>
<dbReference type="GO" id="GO:0016491">
    <property type="term" value="F:oxidoreductase activity"/>
    <property type="evidence" value="ECO:0007669"/>
    <property type="project" value="UniProtKB-KW"/>
</dbReference>
<evidence type="ECO:0000259" key="7">
    <source>
        <dbReference type="SMART" id="SM01329"/>
    </source>
</evidence>
<dbReference type="PANTHER" id="PTHR43275:SF1">
    <property type="entry name" value="D-MALATE DEHYDROGENASE [DECARBOXYLATING]"/>
    <property type="match status" value="1"/>
</dbReference>
<name>X1FC51_9ZZZZ</name>
<comment type="caution">
    <text evidence="8">The sequence shown here is derived from an EMBL/GenBank/DDBJ whole genome shotgun (WGS) entry which is preliminary data.</text>
</comment>
<keyword evidence="5" id="KW-0520">NAD</keyword>
<dbReference type="SMART" id="SM01329">
    <property type="entry name" value="Iso_dh"/>
    <property type="match status" value="1"/>
</dbReference>
<evidence type="ECO:0000256" key="3">
    <source>
        <dbReference type="ARBA" id="ARBA00022723"/>
    </source>
</evidence>
<dbReference type="SUPFAM" id="SSF53659">
    <property type="entry name" value="Isocitrate/Isopropylmalate dehydrogenase-like"/>
    <property type="match status" value="1"/>
</dbReference>
<evidence type="ECO:0000256" key="2">
    <source>
        <dbReference type="ARBA" id="ARBA00001946"/>
    </source>
</evidence>
<dbReference type="Pfam" id="PF00180">
    <property type="entry name" value="Iso_dh"/>
    <property type="match status" value="1"/>
</dbReference>
<organism evidence="8">
    <name type="scientific">marine sediment metagenome</name>
    <dbReference type="NCBI Taxonomy" id="412755"/>
    <lineage>
        <taxon>unclassified sequences</taxon>
        <taxon>metagenomes</taxon>
        <taxon>ecological metagenomes</taxon>
    </lineage>
</organism>
<dbReference type="InterPro" id="IPR050501">
    <property type="entry name" value="ICDH/IPMDH"/>
</dbReference>
<protein>
    <recommendedName>
        <fullName evidence="7">Isopropylmalate dehydrogenase-like domain-containing protein</fullName>
    </recommendedName>
</protein>
<sequence length="213" mass="24429">MKHRIAVIPGDGIGPEVIEEGVKVLKATAQVLDELEFEFKYFPWGCEYCLKERKMMPNDGLEKLKEFEAIYLGAIGDPRIPDHISLRDLLLKIRFGFDQYVNLRPVKLLEGVFCPLKDKGPKDIDFVVVRENSEGFYTGVGGRYQKGSSEHLRYAGISKVFADSEELVTQEGIFSQIGVERIMKYSFELARKRKKHLTCCTKSNALNYCMVYW</sequence>
<gene>
    <name evidence="8" type="ORF">S01H4_55460</name>
</gene>
<keyword evidence="4" id="KW-0560">Oxidoreductase</keyword>
<dbReference type="InterPro" id="IPR024084">
    <property type="entry name" value="IsoPropMal-DH-like_dom"/>
</dbReference>
<accession>X1FC51</accession>
<keyword evidence="3" id="KW-0479">Metal-binding</keyword>
<dbReference type="EMBL" id="BART01032012">
    <property type="protein sequence ID" value="GAH18343.1"/>
    <property type="molecule type" value="Genomic_DNA"/>
</dbReference>
<comment type="cofactor">
    <cofactor evidence="2">
        <name>Mg(2+)</name>
        <dbReference type="ChEBI" id="CHEBI:18420"/>
    </cofactor>
</comment>